<name>E3HCE2_ILYPC</name>
<dbReference type="PROSITE" id="PS01148">
    <property type="entry name" value="UPF0033"/>
    <property type="match status" value="1"/>
</dbReference>
<dbReference type="InterPro" id="IPR036188">
    <property type="entry name" value="FAD/NAD-bd_sf"/>
</dbReference>
<dbReference type="Gene3D" id="3.40.250.10">
    <property type="entry name" value="Rhodanese-like domain"/>
    <property type="match status" value="1"/>
</dbReference>
<evidence type="ECO:0000256" key="4">
    <source>
        <dbReference type="ARBA" id="ARBA00022827"/>
    </source>
</evidence>
<dbReference type="AlphaFoldDB" id="E3HCE2"/>
<keyword evidence="4" id="KW-0274">FAD</keyword>
<geneLocation type="plasmid" evidence="8 9">
    <name>pILYOP01</name>
</geneLocation>
<dbReference type="SMART" id="SM00450">
    <property type="entry name" value="RHOD"/>
    <property type="match status" value="1"/>
</dbReference>
<dbReference type="SUPFAM" id="SSF51905">
    <property type="entry name" value="FAD/NAD(P)-binding domain"/>
    <property type="match status" value="2"/>
</dbReference>
<evidence type="ECO:0000313" key="9">
    <source>
        <dbReference type="Proteomes" id="UP000006875"/>
    </source>
</evidence>
<dbReference type="InterPro" id="IPR004099">
    <property type="entry name" value="Pyr_nucl-diS_OxRdtase_dimer"/>
</dbReference>
<dbReference type="RefSeq" id="WP_013389059.1">
    <property type="nucleotide sequence ID" value="NC_014633.1"/>
</dbReference>
<reference evidence="8 9" key="1">
    <citation type="journal article" date="2010" name="Stand. Genomic Sci.">
        <title>Complete genome sequence of Ilyobacter polytropus type strain (CuHbu1).</title>
        <authorList>
            <person name="Sikorski J."/>
            <person name="Chertkov O."/>
            <person name="Lapidus A."/>
            <person name="Nolan M."/>
            <person name="Lucas S."/>
            <person name="Del Rio T.G."/>
            <person name="Tice H."/>
            <person name="Cheng J.F."/>
            <person name="Tapia R."/>
            <person name="Han C."/>
            <person name="Goodwin L."/>
            <person name="Pitluck S."/>
            <person name="Liolios K."/>
            <person name="Ivanova N."/>
            <person name="Mavromatis K."/>
            <person name="Mikhailova N."/>
            <person name="Pati A."/>
            <person name="Chen A."/>
            <person name="Palaniappan K."/>
            <person name="Land M."/>
            <person name="Hauser L."/>
            <person name="Chang Y.J."/>
            <person name="Jeffries C.D."/>
            <person name="Brambilla E."/>
            <person name="Yasawong M."/>
            <person name="Rohde M."/>
            <person name="Pukall R."/>
            <person name="Spring S."/>
            <person name="Goker M."/>
            <person name="Woyke T."/>
            <person name="Bristow J."/>
            <person name="Eisen J.A."/>
            <person name="Markowitz V."/>
            <person name="Hugenholtz P."/>
            <person name="Kyrpides N.C."/>
            <person name="Klenk H.P."/>
        </authorList>
    </citation>
    <scope>NUCLEOTIDE SEQUENCE [LARGE SCALE GENOMIC DNA]</scope>
    <source>
        <strain evidence="9">ATCC 51220 / DSM 2926 / LMG 16218 / CuHBu1</strain>
        <plasmid evidence="9">pILYOP01</plasmid>
    </source>
</reference>
<dbReference type="GO" id="GO:0016491">
    <property type="term" value="F:oxidoreductase activity"/>
    <property type="evidence" value="ECO:0007669"/>
    <property type="project" value="UniProtKB-KW"/>
</dbReference>
<keyword evidence="5" id="KW-0560">Oxidoreductase</keyword>
<dbReference type="InterPro" id="IPR027396">
    <property type="entry name" value="DsrEFH-like"/>
</dbReference>
<dbReference type="PANTHER" id="PTHR43429">
    <property type="entry name" value="PYRIDINE NUCLEOTIDE-DISULFIDE OXIDOREDUCTASE DOMAIN-CONTAINING"/>
    <property type="match status" value="1"/>
</dbReference>
<protein>
    <submittedName>
        <fullName evidence="8">FAD-dependent pyridine nucleotide-disulfide oxidoreductase</fullName>
    </submittedName>
</protein>
<dbReference type="SUPFAM" id="SSF75169">
    <property type="entry name" value="DsrEFH-like"/>
    <property type="match status" value="1"/>
</dbReference>
<dbReference type="PRINTS" id="PR00411">
    <property type="entry name" value="PNDRDTASEI"/>
</dbReference>
<sequence length="824" mass="91044">MKILIVGGVAGGASAAARLRRINEDAEIVMFERGEYISFANCGLPYHIGGVIKERDNLLVQTIEGMKTRFNIDVKIKTEITKIDKENKKVYAKNLKTGETFEESYDRLLLSPGAAPFIPPIPGVNSPNIFSLRNMNDMDSIISHIEKNSVKRAVVVGAGFIGIEVAENLLERDIEVSILEKAPQVLTMVDEEIAAQVHQNIKDKEVELYLEDGVTQFEDIEGKTVVKLESGKKITADMVVMAIGVKPENDLAKEAGLETGKKGGVTVNKYLQTSDENIYAVGDAIEVKHYLSGEESIIPLAWPANRQGRIVADNMLGINLKAYNGSLGTSIIKAFDTTVAATGLNERYLKNAGTEYMVATVNRNSHASYYPGGVPITLKLIFTKDGDILGAQGLGCKGVDKRIDVIATAIKGKMKVWDLQDLELAYAPPYNSAKDPVNILGYVAENMINGEVETISYFQIEDYLKNNNAQLLDIRTKDENELGSIPNSTHIDLAELRDNLSKLDKDKEYLVYCQVGLRGYIAYRMLVQHGFKAKNLDGGYKLWQYTVMDQSNRDVFEKINDFKHKEASCCGTVSELIDEEREMNKIIEVDACGLQCPGPILKTKKTMETIKDGEVLSIKSTDTGFKKDIATWAEKTGNKLLDVQLENGIVTAHVKKGSESKNLTPIAEKDTQTMVVFSGDLDKILASFIIANGALAMGKKVSMFFTFWGLNALRKENYTNKNKGVIDKMFGMMMPKGVNKLKLSKMNMGGMGTAMMKYVMKEKNVDSLEKLMKTYLENGGKITACTMSMDVMGIAKEELIDEIDYGGVASYLGDSQESYSNLFI</sequence>
<dbReference type="SUPFAM" id="SSF55424">
    <property type="entry name" value="FAD/NAD-linked reductases, dimerisation (C-terminal) domain"/>
    <property type="match status" value="1"/>
</dbReference>
<dbReference type="NCBIfam" id="NF010037">
    <property type="entry name" value="PRK13512.1"/>
    <property type="match status" value="1"/>
</dbReference>
<dbReference type="Pfam" id="PF07992">
    <property type="entry name" value="Pyr_redox_2"/>
    <property type="match status" value="1"/>
</dbReference>
<evidence type="ECO:0000259" key="7">
    <source>
        <dbReference type="PROSITE" id="PS50206"/>
    </source>
</evidence>
<gene>
    <name evidence="8" type="ordered locus">Ilyop_2645</name>
</gene>
<evidence type="ECO:0000256" key="5">
    <source>
        <dbReference type="ARBA" id="ARBA00023002"/>
    </source>
</evidence>
<dbReference type="Proteomes" id="UP000006875">
    <property type="component" value="Plasmid pILYOP01"/>
</dbReference>
<dbReference type="InterPro" id="IPR016156">
    <property type="entry name" value="FAD/NAD-linked_Rdtase_dimer_sf"/>
</dbReference>
<dbReference type="SUPFAM" id="SSF52821">
    <property type="entry name" value="Rhodanese/Cell cycle control phosphatase"/>
    <property type="match status" value="1"/>
</dbReference>
<keyword evidence="3" id="KW-0285">Flavoprotein</keyword>
<dbReference type="SUPFAM" id="SSF64307">
    <property type="entry name" value="SirA-like"/>
    <property type="match status" value="1"/>
</dbReference>
<dbReference type="PANTHER" id="PTHR43429:SF1">
    <property type="entry name" value="NAD(P)H SULFUR OXIDOREDUCTASE (COA-DEPENDENT)"/>
    <property type="match status" value="1"/>
</dbReference>
<dbReference type="HOGENOM" id="CLU_003291_3_1_0"/>
<dbReference type="Pfam" id="PF02852">
    <property type="entry name" value="Pyr_redox_dim"/>
    <property type="match status" value="1"/>
</dbReference>
<comment type="similarity">
    <text evidence="2">Belongs to the class-III pyridine nucleotide-disulfide oxidoreductase family.</text>
</comment>
<dbReference type="Pfam" id="PF13686">
    <property type="entry name" value="DrsE_2"/>
    <property type="match status" value="1"/>
</dbReference>
<dbReference type="PRINTS" id="PR00368">
    <property type="entry name" value="FADPNR"/>
</dbReference>
<dbReference type="InterPro" id="IPR001455">
    <property type="entry name" value="TusA-like"/>
</dbReference>
<dbReference type="InterPro" id="IPR023753">
    <property type="entry name" value="FAD/NAD-binding_dom"/>
</dbReference>
<keyword evidence="6" id="KW-0676">Redox-active center</keyword>
<comment type="cofactor">
    <cofactor evidence="1">
        <name>FAD</name>
        <dbReference type="ChEBI" id="CHEBI:57692"/>
    </cofactor>
</comment>
<dbReference type="OrthoDB" id="9802028at2"/>
<dbReference type="InterPro" id="IPR032836">
    <property type="entry name" value="DsrE2-like"/>
</dbReference>
<dbReference type="Gene3D" id="3.50.50.60">
    <property type="entry name" value="FAD/NAD(P)-binding domain"/>
    <property type="match status" value="2"/>
</dbReference>
<evidence type="ECO:0000256" key="3">
    <source>
        <dbReference type="ARBA" id="ARBA00022630"/>
    </source>
</evidence>
<evidence type="ECO:0000256" key="1">
    <source>
        <dbReference type="ARBA" id="ARBA00001974"/>
    </source>
</evidence>
<dbReference type="Pfam" id="PF00581">
    <property type="entry name" value="Rhodanese"/>
    <property type="match status" value="1"/>
</dbReference>
<evidence type="ECO:0000256" key="6">
    <source>
        <dbReference type="ARBA" id="ARBA00023284"/>
    </source>
</evidence>
<dbReference type="InterPro" id="IPR036868">
    <property type="entry name" value="TusA-like_sf"/>
</dbReference>
<evidence type="ECO:0000256" key="2">
    <source>
        <dbReference type="ARBA" id="ARBA00009130"/>
    </source>
</evidence>
<keyword evidence="9" id="KW-1185">Reference proteome</keyword>
<dbReference type="InterPro" id="IPR036873">
    <property type="entry name" value="Rhodanese-like_dom_sf"/>
</dbReference>
<organism evidence="8 9">
    <name type="scientific">Ilyobacter polytropus (strain ATCC 51220 / DSM 2926 / LMG 16218 / CuHBu1)</name>
    <dbReference type="NCBI Taxonomy" id="572544"/>
    <lineage>
        <taxon>Bacteria</taxon>
        <taxon>Fusobacteriati</taxon>
        <taxon>Fusobacteriota</taxon>
        <taxon>Fusobacteriia</taxon>
        <taxon>Fusobacteriales</taxon>
        <taxon>Fusobacteriaceae</taxon>
        <taxon>Ilyobacter</taxon>
    </lineage>
</organism>
<keyword evidence="8" id="KW-0614">Plasmid</keyword>
<dbReference type="InterPro" id="IPR001763">
    <property type="entry name" value="Rhodanese-like_dom"/>
</dbReference>
<dbReference type="Gene3D" id="3.30.110.40">
    <property type="entry name" value="TusA-like domain"/>
    <property type="match status" value="1"/>
</dbReference>
<dbReference type="EMBL" id="CP002282">
    <property type="protein sequence ID" value="ADO84402.1"/>
    <property type="molecule type" value="Genomic_DNA"/>
</dbReference>
<feature type="domain" description="Rhodanese" evidence="7">
    <location>
        <begin position="465"/>
        <end position="552"/>
    </location>
</feature>
<dbReference type="Gene3D" id="3.40.1260.10">
    <property type="entry name" value="DsrEFH-like"/>
    <property type="match status" value="1"/>
</dbReference>
<evidence type="ECO:0000313" key="8">
    <source>
        <dbReference type="EMBL" id="ADO84402.1"/>
    </source>
</evidence>
<dbReference type="Pfam" id="PF01206">
    <property type="entry name" value="TusA"/>
    <property type="match status" value="1"/>
</dbReference>
<accession>E3HCE2</accession>
<proteinExistence type="inferred from homology"/>
<dbReference type="PROSITE" id="PS50206">
    <property type="entry name" value="RHODANESE_3"/>
    <property type="match status" value="1"/>
</dbReference>
<dbReference type="KEGG" id="ipo:Ilyop_2645"/>
<dbReference type="InterPro" id="IPR050260">
    <property type="entry name" value="FAD-bd_OxRdtase"/>
</dbReference>